<protein>
    <submittedName>
        <fullName evidence="4">Glycosyltransferase family 1 protein</fullName>
    </submittedName>
</protein>
<dbReference type="InterPro" id="IPR001296">
    <property type="entry name" value="Glyco_trans_1"/>
</dbReference>
<dbReference type="PANTHER" id="PTHR46401:SF2">
    <property type="entry name" value="GLYCOSYLTRANSFERASE WBBK-RELATED"/>
    <property type="match status" value="1"/>
</dbReference>
<evidence type="ECO:0000256" key="1">
    <source>
        <dbReference type="ARBA" id="ARBA00022679"/>
    </source>
</evidence>
<dbReference type="GO" id="GO:0016757">
    <property type="term" value="F:glycosyltransferase activity"/>
    <property type="evidence" value="ECO:0007669"/>
    <property type="project" value="InterPro"/>
</dbReference>
<dbReference type="InterPro" id="IPR028098">
    <property type="entry name" value="Glyco_trans_4-like_N"/>
</dbReference>
<dbReference type="Pfam" id="PF13439">
    <property type="entry name" value="Glyco_transf_4"/>
    <property type="match status" value="1"/>
</dbReference>
<dbReference type="EMBL" id="CP157960">
    <property type="protein sequence ID" value="XBT92377.1"/>
    <property type="molecule type" value="Genomic_DNA"/>
</dbReference>
<gene>
    <name evidence="4" type="ORF">ABM479_16600</name>
</gene>
<accession>A0AAU7RQB1</accession>
<organism evidence="4">
    <name type="scientific">Rhizobium sp. ZPR3</name>
    <dbReference type="NCBI Taxonomy" id="3158967"/>
    <lineage>
        <taxon>Bacteria</taxon>
        <taxon>Pseudomonadati</taxon>
        <taxon>Pseudomonadota</taxon>
        <taxon>Alphaproteobacteria</taxon>
        <taxon>Hyphomicrobiales</taxon>
        <taxon>Rhizobiaceae</taxon>
        <taxon>Rhizobium/Agrobacterium group</taxon>
        <taxon>Rhizobium</taxon>
    </lineage>
</organism>
<keyword evidence="1" id="KW-0808">Transferase</keyword>
<dbReference type="FunFam" id="3.40.50.2000:FF:000119">
    <property type="entry name" value="Glycosyl transferase group 1"/>
    <property type="match status" value="1"/>
</dbReference>
<evidence type="ECO:0000313" key="4">
    <source>
        <dbReference type="EMBL" id="XBT92377.1"/>
    </source>
</evidence>
<dbReference type="Gene3D" id="3.40.50.2000">
    <property type="entry name" value="Glycogen Phosphorylase B"/>
    <property type="match status" value="2"/>
</dbReference>
<dbReference type="CDD" id="cd03809">
    <property type="entry name" value="GT4_MtfB-like"/>
    <property type="match status" value="1"/>
</dbReference>
<proteinExistence type="predicted"/>
<sequence>MRIGVDARNLVHNVTGISRYLLETCRVLSVFGHEIVLYLPEKPKTDIPEIQGAVTRIANYRGGTKRMIWGQTVLPHLAKRDSIDVFWGPAHRLPSFLNNRIPRVVTIHDLVWHHAASTMRLQGWFGDRYLMSPAISAADRVVAVSQATASSVSSMFPRAQKKLRVVYPGLTSLPWDGSDAFLEQNRISRPFALFIGTREPRKNLLRLLEAYARLPDVTKQKMILVIAGGTGWHMEGLRSYITHLKIDDCVHLTGYVSDENLSTLYRNARLLVMPSIYEGFGFPIIEAHARGVPVITSNCSSMPEVAGNAALLVNPLDVASISDALNSLAVDDNLHAQLSRNATLNASRFNWDNSTRDLMKVFDEAIAERRQ</sequence>
<feature type="domain" description="Glycosyltransferase subfamily 4-like N-terminal" evidence="3">
    <location>
        <begin position="15"/>
        <end position="169"/>
    </location>
</feature>
<name>A0AAU7RQB1_9HYPH</name>
<evidence type="ECO:0000259" key="2">
    <source>
        <dbReference type="Pfam" id="PF00534"/>
    </source>
</evidence>
<dbReference type="PANTHER" id="PTHR46401">
    <property type="entry name" value="GLYCOSYLTRANSFERASE WBBK-RELATED"/>
    <property type="match status" value="1"/>
</dbReference>
<dbReference type="Pfam" id="PF00534">
    <property type="entry name" value="Glycos_transf_1"/>
    <property type="match status" value="1"/>
</dbReference>
<feature type="domain" description="Glycosyl transferase family 1" evidence="2">
    <location>
        <begin position="188"/>
        <end position="343"/>
    </location>
</feature>
<reference evidence="4" key="1">
    <citation type="submission" date="2024-06" db="EMBL/GenBank/DDBJ databases">
        <authorList>
            <person name="Li T."/>
            <person name="Gao R."/>
        </authorList>
    </citation>
    <scope>NUCLEOTIDE SEQUENCE</scope>
    <source>
        <strain evidence="4">ZPR3</strain>
    </source>
</reference>
<dbReference type="RefSeq" id="WP_349956746.1">
    <property type="nucleotide sequence ID" value="NZ_CP157960.1"/>
</dbReference>
<dbReference type="GO" id="GO:0009103">
    <property type="term" value="P:lipopolysaccharide biosynthetic process"/>
    <property type="evidence" value="ECO:0007669"/>
    <property type="project" value="TreeGrafter"/>
</dbReference>
<evidence type="ECO:0000259" key="3">
    <source>
        <dbReference type="Pfam" id="PF13439"/>
    </source>
</evidence>
<dbReference type="SUPFAM" id="SSF53756">
    <property type="entry name" value="UDP-Glycosyltransferase/glycogen phosphorylase"/>
    <property type="match status" value="1"/>
</dbReference>
<dbReference type="AlphaFoldDB" id="A0AAU7RQB1"/>